<dbReference type="Gene3D" id="3.40.50.80">
    <property type="entry name" value="Nucleotide-binding domain of ferredoxin-NADP reductase (FNR) module"/>
    <property type="match status" value="1"/>
</dbReference>
<dbReference type="Proteomes" id="UP000799777">
    <property type="component" value="Unassembled WGS sequence"/>
</dbReference>
<dbReference type="SUPFAM" id="SSF52343">
    <property type="entry name" value="Ferredoxin reductase-like, C-terminal NADP-linked domain"/>
    <property type="match status" value="1"/>
</dbReference>
<evidence type="ECO:0000256" key="1">
    <source>
        <dbReference type="ARBA" id="ARBA00023002"/>
    </source>
</evidence>
<dbReference type="PANTHER" id="PTHR46505">
    <property type="entry name" value="OXIDOREDUCTASE NAD-BINDING DOMAIN-CONTAINING PROTEIN 1"/>
    <property type="match status" value="1"/>
</dbReference>
<feature type="region of interest" description="Disordered" evidence="3">
    <location>
        <begin position="1"/>
        <end position="33"/>
    </location>
</feature>
<dbReference type="GO" id="GO:0016491">
    <property type="term" value="F:oxidoreductase activity"/>
    <property type="evidence" value="ECO:0007669"/>
    <property type="project" value="UniProtKB-KW"/>
</dbReference>
<proteinExistence type="predicted"/>
<organism evidence="5 6">
    <name type="scientific">Setomelanomma holmii</name>
    <dbReference type="NCBI Taxonomy" id="210430"/>
    <lineage>
        <taxon>Eukaryota</taxon>
        <taxon>Fungi</taxon>
        <taxon>Dikarya</taxon>
        <taxon>Ascomycota</taxon>
        <taxon>Pezizomycotina</taxon>
        <taxon>Dothideomycetes</taxon>
        <taxon>Pleosporomycetidae</taxon>
        <taxon>Pleosporales</taxon>
        <taxon>Pleosporineae</taxon>
        <taxon>Phaeosphaeriaceae</taxon>
        <taxon>Setomelanomma</taxon>
    </lineage>
</organism>
<gene>
    <name evidence="5" type="ORF">EK21DRAFT_56737</name>
</gene>
<feature type="domain" description="FAD-binding FR-type" evidence="4">
    <location>
        <begin position="37"/>
        <end position="150"/>
    </location>
</feature>
<evidence type="ECO:0000313" key="5">
    <source>
        <dbReference type="EMBL" id="KAF2034535.1"/>
    </source>
</evidence>
<name>A0A9P4HJ64_9PLEO</name>
<dbReference type="AlphaFoldDB" id="A0A9P4HJ64"/>
<dbReference type="PANTHER" id="PTHR46505:SF1">
    <property type="entry name" value="OXIDOREDUCTASE NAD-BINDING DOMAIN-CONTAINING PROTEIN 1"/>
    <property type="match status" value="1"/>
</dbReference>
<protein>
    <recommendedName>
        <fullName evidence="4">FAD-binding FR-type domain-containing protein</fullName>
    </recommendedName>
</protein>
<dbReference type="InterPro" id="IPR052128">
    <property type="entry name" value="Oxidoreductase_NAD-binding"/>
</dbReference>
<evidence type="ECO:0000256" key="3">
    <source>
        <dbReference type="SAM" id="MobiDB-lite"/>
    </source>
</evidence>
<dbReference type="Gene3D" id="2.40.30.10">
    <property type="entry name" value="Translation factors"/>
    <property type="match status" value="1"/>
</dbReference>
<accession>A0A9P4HJ64</accession>
<dbReference type="SUPFAM" id="SSF63380">
    <property type="entry name" value="Riboflavin synthase domain-like"/>
    <property type="match status" value="1"/>
</dbReference>
<dbReference type="InterPro" id="IPR017938">
    <property type="entry name" value="Riboflavin_synthase-like_b-brl"/>
</dbReference>
<evidence type="ECO:0000313" key="6">
    <source>
        <dbReference type="Proteomes" id="UP000799777"/>
    </source>
</evidence>
<feature type="compositionally biased region" description="Basic and acidic residues" evidence="3">
    <location>
        <begin position="24"/>
        <end position="33"/>
    </location>
</feature>
<dbReference type="GO" id="GO:0005739">
    <property type="term" value="C:mitochondrion"/>
    <property type="evidence" value="ECO:0007669"/>
    <property type="project" value="TreeGrafter"/>
</dbReference>
<dbReference type="EMBL" id="ML978161">
    <property type="protein sequence ID" value="KAF2034535.1"/>
    <property type="molecule type" value="Genomic_DNA"/>
</dbReference>
<dbReference type="PROSITE" id="PS51384">
    <property type="entry name" value="FAD_FR"/>
    <property type="match status" value="1"/>
</dbReference>
<reference evidence="5" key="1">
    <citation type="journal article" date="2020" name="Stud. Mycol.">
        <title>101 Dothideomycetes genomes: a test case for predicting lifestyles and emergence of pathogens.</title>
        <authorList>
            <person name="Haridas S."/>
            <person name="Albert R."/>
            <person name="Binder M."/>
            <person name="Bloem J."/>
            <person name="Labutti K."/>
            <person name="Salamov A."/>
            <person name="Andreopoulos B."/>
            <person name="Baker S."/>
            <person name="Barry K."/>
            <person name="Bills G."/>
            <person name="Bluhm B."/>
            <person name="Cannon C."/>
            <person name="Castanera R."/>
            <person name="Culley D."/>
            <person name="Daum C."/>
            <person name="Ezra D."/>
            <person name="Gonzalez J."/>
            <person name="Henrissat B."/>
            <person name="Kuo A."/>
            <person name="Liang C."/>
            <person name="Lipzen A."/>
            <person name="Lutzoni F."/>
            <person name="Magnuson J."/>
            <person name="Mondo S."/>
            <person name="Nolan M."/>
            <person name="Ohm R."/>
            <person name="Pangilinan J."/>
            <person name="Park H.-J."/>
            <person name="Ramirez L."/>
            <person name="Alfaro M."/>
            <person name="Sun H."/>
            <person name="Tritt A."/>
            <person name="Yoshinaga Y."/>
            <person name="Zwiers L.-H."/>
            <person name="Turgeon B."/>
            <person name="Goodwin S."/>
            <person name="Spatafora J."/>
            <person name="Crous P."/>
            <person name="Grigoriev I."/>
        </authorList>
    </citation>
    <scope>NUCLEOTIDE SEQUENCE</scope>
    <source>
        <strain evidence="5">CBS 110217</strain>
    </source>
</reference>
<sequence length="328" mass="36695">MRRASAASLSGTAQARSAKAKTALNHEERTKAEPRENVLHTATVAKVTPVNDRIKTFRFDLKDSQGFHFLPGQWLDVFVPDVDKAGGFTITSSPQDALPQSTPEHTPFFELAIQKSPANPPAAWLWQSVDEIQGKEVKVRVGGSFIWPPPGLDVKKIKRVMFIAGGVGINPMMSMMSYINENYPNLEVRLLYSTKVPSYETGPDEVLFLPRILDLFRIPRSESTKDRVELFFTGTWDGTLIDKRDAAPIQPLMSLTLPKMEAETEVPVAAWTHRIDDIALSSAVGNKAETKSTVFYVCGPPDMTDEIVQFLKEQQNVVPEHVLCEKWW</sequence>
<keyword evidence="2" id="KW-0520">NAD</keyword>
<dbReference type="CDD" id="cd00322">
    <property type="entry name" value="FNR_like"/>
    <property type="match status" value="1"/>
</dbReference>
<keyword evidence="1" id="KW-0560">Oxidoreductase</keyword>
<dbReference type="OrthoDB" id="436496at2759"/>
<evidence type="ECO:0000256" key="2">
    <source>
        <dbReference type="ARBA" id="ARBA00023027"/>
    </source>
</evidence>
<evidence type="ECO:0000259" key="4">
    <source>
        <dbReference type="PROSITE" id="PS51384"/>
    </source>
</evidence>
<comment type="caution">
    <text evidence="5">The sequence shown here is derived from an EMBL/GenBank/DDBJ whole genome shotgun (WGS) entry which is preliminary data.</text>
</comment>
<keyword evidence="6" id="KW-1185">Reference proteome</keyword>
<dbReference type="InterPro" id="IPR017927">
    <property type="entry name" value="FAD-bd_FR_type"/>
</dbReference>
<dbReference type="InterPro" id="IPR039261">
    <property type="entry name" value="FNR_nucleotide-bd"/>
</dbReference>